<dbReference type="EC" id="2.5.1.129" evidence="6"/>
<feature type="non-terminal residue" evidence="8">
    <location>
        <position position="1"/>
    </location>
</feature>
<dbReference type="InterPro" id="IPR004507">
    <property type="entry name" value="UbiX-like"/>
</dbReference>
<dbReference type="NCBIfam" id="NF004685">
    <property type="entry name" value="PRK06029.1"/>
    <property type="match status" value="1"/>
</dbReference>
<dbReference type="InterPro" id="IPR036551">
    <property type="entry name" value="Flavin_trans-like"/>
</dbReference>
<organism evidence="8">
    <name type="scientific">marine metagenome</name>
    <dbReference type="NCBI Taxonomy" id="408172"/>
    <lineage>
        <taxon>unclassified sequences</taxon>
        <taxon>metagenomes</taxon>
        <taxon>ecological metagenomes</taxon>
    </lineage>
</organism>
<dbReference type="Pfam" id="PF02441">
    <property type="entry name" value="Flavoprotein"/>
    <property type="match status" value="1"/>
</dbReference>
<keyword evidence="3" id="KW-0288">FMN</keyword>
<dbReference type="SUPFAM" id="SSF52507">
    <property type="entry name" value="Homo-oligomeric flavin-containing Cys decarboxylases, HFCD"/>
    <property type="match status" value="1"/>
</dbReference>
<proteinExistence type="inferred from homology"/>
<sequence length="193" mass="20957">VRLIVGMSGASGVIYGIRMLEVLKTVAEVETHLIISNGAKLNISIETNWPVKEVEALAEVVHNDHNLAASVSSGSFKTDGMIVMPCSMKTLSGIVTSYADTLIVRAADVVLKEHRRLVIVPRETPLHAGHCKLLYEAAMNGAIIAPPMPAFYNEPETLDDIINHTTGRLMDLFGLNSDLVKRWEGANNAAKNQ</sequence>
<keyword evidence="4" id="KW-0808">Transferase</keyword>
<dbReference type="GO" id="GO:0016831">
    <property type="term" value="F:carboxy-lyase activity"/>
    <property type="evidence" value="ECO:0007669"/>
    <property type="project" value="TreeGrafter"/>
</dbReference>
<comment type="similarity">
    <text evidence="5">Belongs to the UbiX/PAD1 family.</text>
</comment>
<dbReference type="PANTHER" id="PTHR43374:SF1">
    <property type="entry name" value="FLAVIN PRENYLTRANSFERASE PAD1, MITOCHONDRIAL"/>
    <property type="match status" value="1"/>
</dbReference>
<evidence type="ECO:0000313" key="8">
    <source>
        <dbReference type="EMBL" id="SVA37935.1"/>
    </source>
</evidence>
<dbReference type="PANTHER" id="PTHR43374">
    <property type="entry name" value="FLAVIN PRENYLTRANSFERASE"/>
    <property type="match status" value="1"/>
</dbReference>
<dbReference type="InterPro" id="IPR003382">
    <property type="entry name" value="Flavoprotein"/>
</dbReference>
<evidence type="ECO:0000256" key="5">
    <source>
        <dbReference type="ARBA" id="ARBA00060793"/>
    </source>
</evidence>
<dbReference type="Gene3D" id="3.40.50.1950">
    <property type="entry name" value="Flavin prenyltransferase-like"/>
    <property type="match status" value="1"/>
</dbReference>
<evidence type="ECO:0000256" key="3">
    <source>
        <dbReference type="ARBA" id="ARBA00022643"/>
    </source>
</evidence>
<feature type="domain" description="Flavoprotein" evidence="7">
    <location>
        <begin position="2"/>
        <end position="168"/>
    </location>
</feature>
<evidence type="ECO:0000256" key="6">
    <source>
        <dbReference type="ARBA" id="ARBA00066834"/>
    </source>
</evidence>
<dbReference type="HAMAP" id="MF_01984">
    <property type="entry name" value="ubiX_pad"/>
    <property type="match status" value="1"/>
</dbReference>
<evidence type="ECO:0000256" key="4">
    <source>
        <dbReference type="ARBA" id="ARBA00022679"/>
    </source>
</evidence>
<dbReference type="EMBL" id="UINC01008428">
    <property type="protein sequence ID" value="SVA37935.1"/>
    <property type="molecule type" value="Genomic_DNA"/>
</dbReference>
<dbReference type="GO" id="GO:0106141">
    <property type="term" value="F:flavin prenyltransferase activity"/>
    <property type="evidence" value="ECO:0007669"/>
    <property type="project" value="UniProtKB-EC"/>
</dbReference>
<keyword evidence="2" id="KW-0285">Flavoprotein</keyword>
<gene>
    <name evidence="8" type="ORF">METZ01_LOCUS90789</name>
</gene>
<dbReference type="AlphaFoldDB" id="A0A381VC42"/>
<dbReference type="NCBIfam" id="TIGR00421">
    <property type="entry name" value="ubiX_pad"/>
    <property type="match status" value="1"/>
</dbReference>
<dbReference type="FunFam" id="3.40.50.1950:FF:000001">
    <property type="entry name" value="Flavin prenyltransferase UbiX"/>
    <property type="match status" value="1"/>
</dbReference>
<name>A0A381VC42_9ZZZZ</name>
<keyword evidence="1" id="KW-0637">Prenyltransferase</keyword>
<protein>
    <recommendedName>
        <fullName evidence="6">flavin prenyltransferase</fullName>
        <ecNumber evidence="6">2.5.1.129</ecNumber>
    </recommendedName>
</protein>
<accession>A0A381VC42</accession>
<evidence type="ECO:0000259" key="7">
    <source>
        <dbReference type="Pfam" id="PF02441"/>
    </source>
</evidence>
<evidence type="ECO:0000256" key="2">
    <source>
        <dbReference type="ARBA" id="ARBA00022630"/>
    </source>
</evidence>
<reference evidence="8" key="1">
    <citation type="submission" date="2018-05" db="EMBL/GenBank/DDBJ databases">
        <authorList>
            <person name="Lanie J.A."/>
            <person name="Ng W.-L."/>
            <person name="Kazmierczak K.M."/>
            <person name="Andrzejewski T.M."/>
            <person name="Davidsen T.M."/>
            <person name="Wayne K.J."/>
            <person name="Tettelin H."/>
            <person name="Glass J.I."/>
            <person name="Rusch D."/>
            <person name="Podicherti R."/>
            <person name="Tsui H.-C.T."/>
            <person name="Winkler M.E."/>
        </authorList>
    </citation>
    <scope>NUCLEOTIDE SEQUENCE</scope>
</reference>
<evidence type="ECO:0000256" key="1">
    <source>
        <dbReference type="ARBA" id="ARBA00022602"/>
    </source>
</evidence>